<dbReference type="PROSITE" id="PS50097">
    <property type="entry name" value="BTB"/>
    <property type="match status" value="1"/>
</dbReference>
<feature type="region of interest" description="Disordered" evidence="1">
    <location>
        <begin position="594"/>
        <end position="1238"/>
    </location>
</feature>
<dbReference type="SMART" id="SM00225">
    <property type="entry name" value="BTB"/>
    <property type="match status" value="1"/>
</dbReference>
<dbReference type="CDD" id="cd18186">
    <property type="entry name" value="BTB_POZ_ZBTB_KLHL-like"/>
    <property type="match status" value="1"/>
</dbReference>
<dbReference type="EMBL" id="JAACJO010000022">
    <property type="protein sequence ID" value="KAF5347963.1"/>
    <property type="molecule type" value="Genomic_DNA"/>
</dbReference>
<dbReference type="Gene3D" id="3.30.710.10">
    <property type="entry name" value="Potassium Channel Kv1.1, Chain A"/>
    <property type="match status" value="1"/>
</dbReference>
<feature type="region of interest" description="Disordered" evidence="1">
    <location>
        <begin position="88"/>
        <end position="134"/>
    </location>
</feature>
<feature type="domain" description="CAP-Gly" evidence="3">
    <location>
        <begin position="1271"/>
        <end position="1332"/>
    </location>
</feature>
<gene>
    <name evidence="4" type="ORF">D9756_010219</name>
</gene>
<feature type="compositionally biased region" description="Polar residues" evidence="1">
    <location>
        <begin position="732"/>
        <end position="746"/>
    </location>
</feature>
<name>A0A8H5CVS5_9AGAR</name>
<dbReference type="Proteomes" id="UP000559027">
    <property type="component" value="Unassembled WGS sequence"/>
</dbReference>
<dbReference type="InterPro" id="IPR000938">
    <property type="entry name" value="CAP-Gly_domain"/>
</dbReference>
<feature type="compositionally biased region" description="Low complexity" evidence="1">
    <location>
        <begin position="652"/>
        <end position="692"/>
    </location>
</feature>
<dbReference type="InterPro" id="IPR000210">
    <property type="entry name" value="BTB/POZ_dom"/>
</dbReference>
<dbReference type="Gene3D" id="2.30.30.190">
    <property type="entry name" value="CAP Gly-rich-like domain"/>
    <property type="match status" value="1"/>
</dbReference>
<feature type="compositionally biased region" description="Polar residues" evidence="1">
    <location>
        <begin position="925"/>
        <end position="946"/>
    </location>
</feature>
<feature type="compositionally biased region" description="Polar residues" evidence="1">
    <location>
        <begin position="1075"/>
        <end position="1093"/>
    </location>
</feature>
<feature type="compositionally biased region" description="Basic and acidic residues" evidence="1">
    <location>
        <begin position="1099"/>
        <end position="1119"/>
    </location>
</feature>
<feature type="compositionally biased region" description="Low complexity" evidence="1">
    <location>
        <begin position="1158"/>
        <end position="1169"/>
    </location>
</feature>
<dbReference type="PANTHER" id="PTHR22427">
    <property type="entry name" value="GH15728P"/>
    <property type="match status" value="1"/>
</dbReference>
<feature type="compositionally biased region" description="Low complexity" evidence="1">
    <location>
        <begin position="1191"/>
        <end position="1204"/>
    </location>
</feature>
<evidence type="ECO:0000313" key="5">
    <source>
        <dbReference type="Proteomes" id="UP000559027"/>
    </source>
</evidence>
<feature type="compositionally biased region" description="Low complexity" evidence="1">
    <location>
        <begin position="1026"/>
        <end position="1045"/>
    </location>
</feature>
<evidence type="ECO:0008006" key="6">
    <source>
        <dbReference type="Google" id="ProtNLM"/>
    </source>
</evidence>
<evidence type="ECO:0000256" key="1">
    <source>
        <dbReference type="SAM" id="MobiDB-lite"/>
    </source>
</evidence>
<dbReference type="OrthoDB" id="2130750at2759"/>
<feature type="compositionally biased region" description="Pro residues" evidence="1">
    <location>
        <begin position="1215"/>
        <end position="1224"/>
    </location>
</feature>
<accession>A0A8H5CVS5</accession>
<evidence type="ECO:0000259" key="2">
    <source>
        <dbReference type="PROSITE" id="PS50097"/>
    </source>
</evidence>
<evidence type="ECO:0000313" key="4">
    <source>
        <dbReference type="EMBL" id="KAF5347963.1"/>
    </source>
</evidence>
<feature type="domain" description="BTB" evidence="2">
    <location>
        <begin position="208"/>
        <end position="291"/>
    </location>
</feature>
<dbReference type="SUPFAM" id="SSF74924">
    <property type="entry name" value="Cap-Gly domain"/>
    <property type="match status" value="1"/>
</dbReference>
<feature type="compositionally biased region" description="Polar residues" evidence="1">
    <location>
        <begin position="90"/>
        <end position="112"/>
    </location>
</feature>
<proteinExistence type="predicted"/>
<feature type="compositionally biased region" description="Polar residues" evidence="1">
    <location>
        <begin position="1225"/>
        <end position="1238"/>
    </location>
</feature>
<protein>
    <recommendedName>
        <fullName evidence="6">BTB domain-containing protein</fullName>
    </recommendedName>
</protein>
<feature type="compositionally biased region" description="Polar residues" evidence="1">
    <location>
        <begin position="815"/>
        <end position="862"/>
    </location>
</feature>
<feature type="region of interest" description="Disordered" evidence="1">
    <location>
        <begin position="1349"/>
        <end position="1405"/>
    </location>
</feature>
<dbReference type="Pfam" id="PF00651">
    <property type="entry name" value="BTB"/>
    <property type="match status" value="1"/>
</dbReference>
<sequence>MPPATVALATPPPPGLAEATKNSLSAWQHHLAELFRAAKDRFPDVVWELTAEDDDEKVIDEVWGHKAIVYARAPPSFQSRYFSFRPHPVSSPTPYSHSPTGNPSQSALSLTYPSGGSPSPSPLPHRASSPSTLPPNTSLLRITSSINPALFSNELEYLYTGQGFGEAFEFLFDSADAQDPDHEVDPEDLRVDKLRKDLVFMWRSRLYSDVRISLSGNFSSTSHESTTAIFSSHRFILVSRSPYFYDALLSWPLKSSKEEIPTLTLPSPPFTPPSLHFTLGFIYTGTLVFSHRTYDLSTAFAILRAALYLSLSSLHDEIQARIAHEMLHGLFHAFLPFQEYERLTQSKWGTGGCRCRQCARRVPRVLEFSLEEDVKNSHLERGARRALVGLFGEGWCTQEFATLNPKLRESLLKGVAKRTTPQNVFPLLFAAEHAIQKLSTIIDSWADTVREMILNGRKHIDEVICKESEAAFSSDDWMEIMEGDGTRFDDSERVEWVMAAVMRGVKEPWAASLYQTLVSSILIKPHPTEPNAPFLSSTSQVRQQVEQTRIELCKWMGKRWLQIRQEHGFDGLEGWAIKELSDYMEVPIDDLLSRTTAPTRGSPRNKHPTNRISSHPHTSRIDADSEAASSMRVSVLSRNLAASRRTGGGGTSSSARDNASVHSSASSIRSSARSTLSTSSAASDSTIGRSSSRGGGETVNNGMSPARRIVQATRERDAAKATVDKERPDSKLTPSAPSVGSRETSPTPQPSLRLPPEDDEEQKSVSGDADVVGGEGDEDDGASVASEAPTEPDSPSLSTPTKKLVVPRTPLATVPSRSPGSSNRPISPRNKTSPSSTSIRSQPRKTTVSITSRHSQAARSVATSLTTSSRPVSRSSTRTSSASTLSRVSTARSSTASTTTTTTTSSASVSRPVSAVSTTSGASARQSTVSTADSTGTYKTASSGLSTPHAPRSRKSSAASTASARTAGRLTPSPSPFRLRALTASSSAYGTAKSSVSKTTPHHAHAHAPPVPAIDPTKLSPVAAAKVKSSGTSVRSVRSTSSIKSRGGGVPSVIRTSTSASGATGRKGVVVGKGSATSPGSSAPVSPIQTKASVSLPAEENKENEGGSNVRDEMKVDEPGKEEEEELKNTPSSITIKPGMMLVESDVNTNTEHKKTDSTNSTGSNSTITVRKKRSNETITNVETATMTTPSRGSRGSRSSGGSSADNKARNLDKPQPPLPPPPTATIQPSVDESSELSYSDAPLGATLEIGIPCIVSSKRKRFKAYARYIGEVQGEYGPWVGVEVPIPLGESWADRDMPDSGWQGTQWNDGTWGGIRYFDVGGSGGGGGHGKGGDWDYSYGDDSRASRRRRLDAGSTTGSWSTVTRGGGGVKREGEQLAGTGGMRKRSRMRSVSPAVSDASEMESRGLFVRPQQVLYVVDAVEDL</sequence>
<dbReference type="SUPFAM" id="SSF54695">
    <property type="entry name" value="POZ domain"/>
    <property type="match status" value="1"/>
</dbReference>
<feature type="compositionally biased region" description="Low complexity" evidence="1">
    <location>
        <begin position="863"/>
        <end position="924"/>
    </location>
</feature>
<dbReference type="InterPro" id="IPR011333">
    <property type="entry name" value="SKP1/BTB/POZ_sf"/>
</dbReference>
<dbReference type="PROSITE" id="PS50245">
    <property type="entry name" value="CAP_GLY_2"/>
    <property type="match status" value="1"/>
</dbReference>
<evidence type="ECO:0000259" key="3">
    <source>
        <dbReference type="PROSITE" id="PS50245"/>
    </source>
</evidence>
<comment type="caution">
    <text evidence="4">The sequence shown here is derived from an EMBL/GenBank/DDBJ whole genome shotgun (WGS) entry which is preliminary data.</text>
</comment>
<dbReference type="PANTHER" id="PTHR22427:SF7">
    <property type="entry name" value="GH15728P"/>
    <property type="match status" value="1"/>
</dbReference>
<dbReference type="InterPro" id="IPR036859">
    <property type="entry name" value="CAP-Gly_dom_sf"/>
</dbReference>
<organism evidence="4 5">
    <name type="scientific">Leucocoprinus leucothites</name>
    <dbReference type="NCBI Taxonomy" id="201217"/>
    <lineage>
        <taxon>Eukaryota</taxon>
        <taxon>Fungi</taxon>
        <taxon>Dikarya</taxon>
        <taxon>Basidiomycota</taxon>
        <taxon>Agaricomycotina</taxon>
        <taxon>Agaricomycetes</taxon>
        <taxon>Agaricomycetidae</taxon>
        <taxon>Agaricales</taxon>
        <taxon>Agaricineae</taxon>
        <taxon>Agaricaceae</taxon>
        <taxon>Leucocoprinus</taxon>
    </lineage>
</organism>
<reference evidence="4 5" key="1">
    <citation type="journal article" date="2020" name="ISME J.">
        <title>Uncovering the hidden diversity of litter-decomposition mechanisms in mushroom-forming fungi.</title>
        <authorList>
            <person name="Floudas D."/>
            <person name="Bentzer J."/>
            <person name="Ahren D."/>
            <person name="Johansson T."/>
            <person name="Persson P."/>
            <person name="Tunlid A."/>
        </authorList>
    </citation>
    <scope>NUCLEOTIDE SEQUENCE [LARGE SCALE GENOMIC DNA]</scope>
    <source>
        <strain evidence="4 5">CBS 146.42</strain>
    </source>
</reference>
<feature type="compositionally biased region" description="Polar residues" evidence="1">
    <location>
        <begin position="1177"/>
        <end position="1190"/>
    </location>
</feature>
<feature type="compositionally biased region" description="Low complexity" evidence="1">
    <location>
        <begin position="956"/>
        <end position="967"/>
    </location>
</feature>
<feature type="compositionally biased region" description="Polar residues" evidence="1">
    <location>
        <begin position="983"/>
        <end position="999"/>
    </location>
</feature>
<feature type="compositionally biased region" description="Basic and acidic residues" evidence="1">
    <location>
        <begin position="713"/>
        <end position="730"/>
    </location>
</feature>
<keyword evidence="5" id="KW-1185">Reference proteome</keyword>